<sequence length="74" mass="8430">MLSQHSDINGEFYLRVVTTHRPYANGVCVYSQILGYAGYLQSVLALTCNRKGKIRPTGKLETVTKMKVIKWMNH</sequence>
<keyword evidence="2" id="KW-1185">Reference proteome</keyword>
<evidence type="ECO:0000313" key="2">
    <source>
        <dbReference type="Proteomes" id="UP000269221"/>
    </source>
</evidence>
<comment type="caution">
    <text evidence="1">The sequence shown here is derived from an EMBL/GenBank/DDBJ whole genome shotgun (WGS) entry which is preliminary data.</text>
</comment>
<name>A0A3M0J3W4_HIRRU</name>
<gene>
    <name evidence="1" type="ORF">DUI87_27614</name>
</gene>
<organism evidence="1 2">
    <name type="scientific">Hirundo rustica rustica</name>
    <dbReference type="NCBI Taxonomy" id="333673"/>
    <lineage>
        <taxon>Eukaryota</taxon>
        <taxon>Metazoa</taxon>
        <taxon>Chordata</taxon>
        <taxon>Craniata</taxon>
        <taxon>Vertebrata</taxon>
        <taxon>Euteleostomi</taxon>
        <taxon>Archelosauria</taxon>
        <taxon>Archosauria</taxon>
        <taxon>Dinosauria</taxon>
        <taxon>Saurischia</taxon>
        <taxon>Theropoda</taxon>
        <taxon>Coelurosauria</taxon>
        <taxon>Aves</taxon>
        <taxon>Neognathae</taxon>
        <taxon>Neoaves</taxon>
        <taxon>Telluraves</taxon>
        <taxon>Australaves</taxon>
        <taxon>Passeriformes</taxon>
        <taxon>Sylvioidea</taxon>
        <taxon>Hirundinidae</taxon>
        <taxon>Hirundo</taxon>
    </lineage>
</organism>
<proteinExistence type="predicted"/>
<protein>
    <submittedName>
        <fullName evidence="1">Uncharacterized protein</fullName>
    </submittedName>
</protein>
<accession>A0A3M0J3W4</accession>
<dbReference type="Proteomes" id="UP000269221">
    <property type="component" value="Unassembled WGS sequence"/>
</dbReference>
<dbReference type="OrthoDB" id="10403865at2759"/>
<dbReference type="AlphaFoldDB" id="A0A3M0J3W4"/>
<evidence type="ECO:0000313" key="1">
    <source>
        <dbReference type="EMBL" id="RMB95505.1"/>
    </source>
</evidence>
<reference evidence="1 2" key="1">
    <citation type="submission" date="2018-07" db="EMBL/GenBank/DDBJ databases">
        <title>A high quality draft genome assembly of the barn swallow (H. rustica rustica).</title>
        <authorList>
            <person name="Formenti G."/>
            <person name="Chiara M."/>
            <person name="Poveda L."/>
            <person name="Francoijs K.-J."/>
            <person name="Bonisoli-Alquati A."/>
            <person name="Canova L."/>
            <person name="Gianfranceschi L."/>
            <person name="Horner D.S."/>
            <person name="Saino N."/>
        </authorList>
    </citation>
    <scope>NUCLEOTIDE SEQUENCE [LARGE SCALE GENOMIC DNA]</scope>
    <source>
        <strain evidence="1">Chelidonia</strain>
        <tissue evidence="1">Blood</tissue>
    </source>
</reference>
<dbReference type="EMBL" id="QRBI01000184">
    <property type="protein sequence ID" value="RMB95505.1"/>
    <property type="molecule type" value="Genomic_DNA"/>
</dbReference>